<name>A0ABT7SHA0_9CELL</name>
<dbReference type="SUPFAM" id="SSF51161">
    <property type="entry name" value="Trimeric LpxA-like enzymes"/>
    <property type="match status" value="1"/>
</dbReference>
<keyword evidence="3" id="KW-0677">Repeat</keyword>
<evidence type="ECO:0000313" key="5">
    <source>
        <dbReference type="Proteomes" id="UP001529338"/>
    </source>
</evidence>
<evidence type="ECO:0000256" key="1">
    <source>
        <dbReference type="ARBA" id="ARBA00007274"/>
    </source>
</evidence>
<dbReference type="InterPro" id="IPR011004">
    <property type="entry name" value="Trimer_LpxA-like_sf"/>
</dbReference>
<gene>
    <name evidence="4" type="ORF">QRT04_11570</name>
</gene>
<dbReference type="EC" id="2.3.1.-" evidence="4"/>
<comment type="caution">
    <text evidence="4">The sequence shown here is derived from an EMBL/GenBank/DDBJ whole genome shotgun (WGS) entry which is preliminary data.</text>
</comment>
<accession>A0ABT7SHA0</accession>
<keyword evidence="2 4" id="KW-0808">Transferase</keyword>
<dbReference type="EMBL" id="JAUCGQ010000001">
    <property type="protein sequence ID" value="MDM7855567.1"/>
    <property type="molecule type" value="Genomic_DNA"/>
</dbReference>
<dbReference type="InterPro" id="IPR001451">
    <property type="entry name" value="Hexapep"/>
</dbReference>
<sequence>MTSLNQYRRGAKLYAAFLVGRVPNHALRLAVYRRLGMRIGEHTSVHWRCAFFGIEGVRVADHSIIGNDCFLDGRRGLTIGRNVNIGGHVHVFTMEHDPQDARFAAVGGPVTIEDRAYVASRSTVLPGVTIGEGAVVAAGAVVTKDVEPYTIVGGVPARVIGKRTRDLTYELDFHLPFQ</sequence>
<dbReference type="InterPro" id="IPR051159">
    <property type="entry name" value="Hexapeptide_acetyltransf"/>
</dbReference>
<evidence type="ECO:0000256" key="2">
    <source>
        <dbReference type="ARBA" id="ARBA00022679"/>
    </source>
</evidence>
<reference evidence="4 5" key="1">
    <citation type="submission" date="2023-06" db="EMBL/GenBank/DDBJ databases">
        <title>Cellulomonas sp. MW4 Whole genome sequence.</title>
        <authorList>
            <person name="Park S."/>
        </authorList>
    </citation>
    <scope>NUCLEOTIDE SEQUENCE [LARGE SCALE GENOMIC DNA]</scope>
    <source>
        <strain evidence="4 5">MW4</strain>
    </source>
</reference>
<organism evidence="4 5">
    <name type="scientific">Cellulomonas alba</name>
    <dbReference type="NCBI Taxonomy" id="3053467"/>
    <lineage>
        <taxon>Bacteria</taxon>
        <taxon>Bacillati</taxon>
        <taxon>Actinomycetota</taxon>
        <taxon>Actinomycetes</taxon>
        <taxon>Micrococcales</taxon>
        <taxon>Cellulomonadaceae</taxon>
        <taxon>Cellulomonas</taxon>
    </lineage>
</organism>
<dbReference type="PROSITE" id="PS00101">
    <property type="entry name" value="HEXAPEP_TRANSFERASES"/>
    <property type="match status" value="1"/>
</dbReference>
<dbReference type="Proteomes" id="UP001529338">
    <property type="component" value="Unassembled WGS sequence"/>
</dbReference>
<dbReference type="CDD" id="cd04647">
    <property type="entry name" value="LbH_MAT_like"/>
    <property type="match status" value="1"/>
</dbReference>
<proteinExistence type="inferred from homology"/>
<evidence type="ECO:0000313" key="4">
    <source>
        <dbReference type="EMBL" id="MDM7855567.1"/>
    </source>
</evidence>
<dbReference type="GO" id="GO:0016746">
    <property type="term" value="F:acyltransferase activity"/>
    <property type="evidence" value="ECO:0007669"/>
    <property type="project" value="UniProtKB-KW"/>
</dbReference>
<keyword evidence="4" id="KW-0012">Acyltransferase</keyword>
<dbReference type="InterPro" id="IPR018357">
    <property type="entry name" value="Hexapep_transf_CS"/>
</dbReference>
<dbReference type="PANTHER" id="PTHR23416">
    <property type="entry name" value="SIALIC ACID SYNTHASE-RELATED"/>
    <property type="match status" value="1"/>
</dbReference>
<protein>
    <submittedName>
        <fullName evidence="4">Acyltransferase</fullName>
        <ecNumber evidence="4">2.3.1.-</ecNumber>
    </submittedName>
</protein>
<dbReference type="PANTHER" id="PTHR23416:SF23">
    <property type="entry name" value="ACETYLTRANSFERASE C18B11.09C-RELATED"/>
    <property type="match status" value="1"/>
</dbReference>
<comment type="similarity">
    <text evidence="1">Belongs to the transferase hexapeptide repeat family.</text>
</comment>
<dbReference type="Gene3D" id="2.160.10.10">
    <property type="entry name" value="Hexapeptide repeat proteins"/>
    <property type="match status" value="1"/>
</dbReference>
<keyword evidence="5" id="KW-1185">Reference proteome</keyword>
<dbReference type="Pfam" id="PF00132">
    <property type="entry name" value="Hexapep"/>
    <property type="match status" value="1"/>
</dbReference>
<evidence type="ECO:0000256" key="3">
    <source>
        <dbReference type="ARBA" id="ARBA00022737"/>
    </source>
</evidence>